<dbReference type="EMBL" id="JAFMOF010000002">
    <property type="protein sequence ID" value="MBO0654055.1"/>
    <property type="molecule type" value="Genomic_DNA"/>
</dbReference>
<dbReference type="InterPro" id="IPR047763">
    <property type="entry name" value="PG_bind_dom_phiBT1-type"/>
</dbReference>
<organism evidence="3 4">
    <name type="scientific">Streptomyces triculaminicus</name>
    <dbReference type="NCBI Taxonomy" id="2816232"/>
    <lineage>
        <taxon>Bacteria</taxon>
        <taxon>Bacillati</taxon>
        <taxon>Actinomycetota</taxon>
        <taxon>Actinomycetes</taxon>
        <taxon>Kitasatosporales</taxon>
        <taxon>Streptomycetaceae</taxon>
        <taxon>Streptomyces</taxon>
    </lineage>
</organism>
<gene>
    <name evidence="3" type="ORF">J1792_15120</name>
</gene>
<dbReference type="PROSITE" id="PS51782">
    <property type="entry name" value="LYSM"/>
    <property type="match status" value="1"/>
</dbReference>
<dbReference type="Proteomes" id="UP000664781">
    <property type="component" value="Unassembled WGS sequence"/>
</dbReference>
<evidence type="ECO:0000313" key="4">
    <source>
        <dbReference type="Proteomes" id="UP000664781"/>
    </source>
</evidence>
<protein>
    <submittedName>
        <fullName evidence="3">LysM peptidoglycan-binding domain-containing protein</fullName>
    </submittedName>
</protein>
<dbReference type="NCBIfam" id="NF038080">
    <property type="entry name" value="PG_bind_siph"/>
    <property type="match status" value="1"/>
</dbReference>
<dbReference type="Gene3D" id="3.10.350.10">
    <property type="entry name" value="LysM domain"/>
    <property type="match status" value="1"/>
</dbReference>
<proteinExistence type="predicted"/>
<evidence type="ECO:0000256" key="1">
    <source>
        <dbReference type="SAM" id="MobiDB-lite"/>
    </source>
</evidence>
<name>A0A939FQD2_9ACTN</name>
<comment type="caution">
    <text evidence="3">The sequence shown here is derived from an EMBL/GenBank/DDBJ whole genome shotgun (WGS) entry which is preliminary data.</text>
</comment>
<dbReference type="InterPro" id="IPR018392">
    <property type="entry name" value="LysM"/>
</dbReference>
<feature type="compositionally biased region" description="Pro residues" evidence="1">
    <location>
        <begin position="44"/>
        <end position="53"/>
    </location>
</feature>
<feature type="region of interest" description="Disordered" evidence="1">
    <location>
        <begin position="142"/>
        <end position="227"/>
    </location>
</feature>
<feature type="compositionally biased region" description="Basic and acidic residues" evidence="1">
    <location>
        <begin position="207"/>
        <end position="216"/>
    </location>
</feature>
<feature type="region of interest" description="Disordered" evidence="1">
    <location>
        <begin position="18"/>
        <end position="82"/>
    </location>
</feature>
<dbReference type="InterPro" id="IPR036779">
    <property type="entry name" value="LysM_dom_sf"/>
</dbReference>
<sequence length="227" mass="23704">MSAIAALCGTTVSALLSLNPGIDHPDRITEGQELTVPATAKPAPAKPSSPAPDTPRRDQDEPSVGRVSISGHEYGPGAYGPHITALGKALVDKGFGRHYAEGPGPRWSQADQRNYADFQRSLGFTGVDADGIPGPVSLRKLLAPAPTKPTQPQEPALAKPAQPKPAKPADPPEKAKPAPADPLGEGLWTMEKNADGSITFRPVKPTSKKDAVRAELARTVPELVTAA</sequence>
<dbReference type="CDD" id="cd00118">
    <property type="entry name" value="LysM"/>
    <property type="match status" value="1"/>
</dbReference>
<accession>A0A939FQD2</accession>
<reference evidence="3" key="1">
    <citation type="submission" date="2021-03" db="EMBL/GenBank/DDBJ databases">
        <title>Streptomyces strains.</title>
        <authorList>
            <person name="Lund M.B."/>
            <person name="Toerring T."/>
        </authorList>
    </citation>
    <scope>NUCLEOTIDE SEQUENCE</scope>
    <source>
        <strain evidence="3">JCM 4242</strain>
    </source>
</reference>
<evidence type="ECO:0000313" key="3">
    <source>
        <dbReference type="EMBL" id="MBO0654055.1"/>
    </source>
</evidence>
<keyword evidence="4" id="KW-1185">Reference proteome</keyword>
<dbReference type="Pfam" id="PF01476">
    <property type="entry name" value="LysM"/>
    <property type="match status" value="1"/>
</dbReference>
<dbReference type="AlphaFoldDB" id="A0A939FQD2"/>
<feature type="domain" description="LysM" evidence="2">
    <location>
        <begin position="1"/>
        <end position="36"/>
    </location>
</feature>
<evidence type="ECO:0000259" key="2">
    <source>
        <dbReference type="PROSITE" id="PS51782"/>
    </source>
</evidence>